<evidence type="ECO:0000313" key="3">
    <source>
        <dbReference type="EMBL" id="PPA73916.1"/>
    </source>
</evidence>
<evidence type="ECO:0000256" key="1">
    <source>
        <dbReference type="ARBA" id="ARBA00006484"/>
    </source>
</evidence>
<dbReference type="Proteomes" id="UP000239990">
    <property type="component" value="Unassembled WGS sequence"/>
</dbReference>
<comment type="similarity">
    <text evidence="1">Belongs to the short-chain dehydrogenases/reductases (SDR) family.</text>
</comment>
<accession>A0A2S5GLW7</accession>
<dbReference type="InterPro" id="IPR002347">
    <property type="entry name" value="SDR_fam"/>
</dbReference>
<dbReference type="Pfam" id="PF13561">
    <property type="entry name" value="adh_short_C2"/>
    <property type="match status" value="1"/>
</dbReference>
<dbReference type="SUPFAM" id="SSF51735">
    <property type="entry name" value="NAD(P)-binding Rossmann-fold domains"/>
    <property type="match status" value="1"/>
</dbReference>
<proteinExistence type="inferred from homology"/>
<reference evidence="3 4" key="1">
    <citation type="submission" date="2018-02" db="EMBL/GenBank/DDBJ databases">
        <title>Draft Genome of Achromobacter spanius stain 6.</title>
        <authorList>
            <person name="Gunasekera T.S."/>
            <person name="Radwan O."/>
            <person name="Ruiz O.N."/>
        </authorList>
    </citation>
    <scope>NUCLEOTIDE SEQUENCE [LARGE SCALE GENOMIC DNA]</scope>
    <source>
        <strain evidence="3 4">6</strain>
    </source>
</reference>
<protein>
    <submittedName>
        <fullName evidence="3">Short-chain dehydrogenase</fullName>
    </submittedName>
</protein>
<name>A0A2S5GLW7_9BURK</name>
<dbReference type="Gene3D" id="3.40.50.720">
    <property type="entry name" value="NAD(P)-binding Rossmann-like Domain"/>
    <property type="match status" value="1"/>
</dbReference>
<dbReference type="RefSeq" id="WP_104145063.1">
    <property type="nucleotide sequence ID" value="NZ_PREU01000012.1"/>
</dbReference>
<organism evidence="3 4">
    <name type="scientific">Achromobacter spanius</name>
    <dbReference type="NCBI Taxonomy" id="217203"/>
    <lineage>
        <taxon>Bacteria</taxon>
        <taxon>Pseudomonadati</taxon>
        <taxon>Pseudomonadota</taxon>
        <taxon>Betaproteobacteria</taxon>
        <taxon>Burkholderiales</taxon>
        <taxon>Alcaligenaceae</taxon>
        <taxon>Achromobacter</taxon>
    </lineage>
</organism>
<comment type="caution">
    <text evidence="3">The sequence shown here is derived from an EMBL/GenBank/DDBJ whole genome shotgun (WGS) entry which is preliminary data.</text>
</comment>
<sequence>MKLLQDRVAVISGAAHPKGIGKATAKLFLEHGARVAILDVDEARIQESAADLGAPAAQLLALACDVGSDEQCRAAIDKVAAWSGGVVDVLVNNAAITQKATFRDITPADFERILRVNLTGVFNLSQAVIPFMVQRAGGSIISISSLSAQNGGGIFGGAHYCAAKAGVQGITRAMAKEFGEYKIRANAIAPGLITTDFSRTGRSDESKDDAAQVWPLRRAGRPHEIAGGCLFLASDLSSYITGTTLDINGGAHMN</sequence>
<evidence type="ECO:0000256" key="2">
    <source>
        <dbReference type="ARBA" id="ARBA00023002"/>
    </source>
</evidence>
<dbReference type="InterPro" id="IPR036291">
    <property type="entry name" value="NAD(P)-bd_dom_sf"/>
</dbReference>
<dbReference type="GO" id="GO:0016616">
    <property type="term" value="F:oxidoreductase activity, acting on the CH-OH group of donors, NAD or NADP as acceptor"/>
    <property type="evidence" value="ECO:0007669"/>
    <property type="project" value="TreeGrafter"/>
</dbReference>
<dbReference type="GO" id="GO:0030497">
    <property type="term" value="P:fatty acid elongation"/>
    <property type="evidence" value="ECO:0007669"/>
    <property type="project" value="TreeGrafter"/>
</dbReference>
<dbReference type="OrthoDB" id="9806974at2"/>
<dbReference type="PRINTS" id="PR00080">
    <property type="entry name" value="SDRFAMILY"/>
</dbReference>
<dbReference type="AlphaFoldDB" id="A0A2S5GLW7"/>
<gene>
    <name evidence="3" type="ORF">C4E15_23175</name>
</gene>
<dbReference type="PROSITE" id="PS00061">
    <property type="entry name" value="ADH_SHORT"/>
    <property type="match status" value="1"/>
</dbReference>
<keyword evidence="2" id="KW-0560">Oxidoreductase</keyword>
<dbReference type="PANTHER" id="PTHR42760">
    <property type="entry name" value="SHORT-CHAIN DEHYDROGENASES/REDUCTASES FAMILY MEMBER"/>
    <property type="match status" value="1"/>
</dbReference>
<evidence type="ECO:0000313" key="4">
    <source>
        <dbReference type="Proteomes" id="UP000239990"/>
    </source>
</evidence>
<dbReference type="FunFam" id="3.40.50.720:FF:000173">
    <property type="entry name" value="3-oxoacyl-[acyl-carrier protein] reductase"/>
    <property type="match status" value="1"/>
</dbReference>
<dbReference type="EMBL" id="PREU01000012">
    <property type="protein sequence ID" value="PPA73916.1"/>
    <property type="molecule type" value="Genomic_DNA"/>
</dbReference>
<dbReference type="PANTHER" id="PTHR42760:SF135">
    <property type="entry name" value="BLL7886 PROTEIN"/>
    <property type="match status" value="1"/>
</dbReference>
<dbReference type="InterPro" id="IPR020904">
    <property type="entry name" value="Sc_DH/Rdtase_CS"/>
</dbReference>
<dbReference type="PRINTS" id="PR00081">
    <property type="entry name" value="GDHRDH"/>
</dbReference>